<keyword evidence="1 2" id="KW-0597">Phosphoprotein</keyword>
<evidence type="ECO:0000256" key="2">
    <source>
        <dbReference type="PROSITE-ProRule" id="PRU00169"/>
    </source>
</evidence>
<comment type="caution">
    <text evidence="4">The sequence shown here is derived from an EMBL/GenBank/DDBJ whole genome shotgun (WGS) entry which is preliminary data.</text>
</comment>
<evidence type="ECO:0000313" key="5">
    <source>
        <dbReference type="Proteomes" id="UP000239434"/>
    </source>
</evidence>
<dbReference type="PANTHER" id="PTHR44591:SF25">
    <property type="entry name" value="CHEMOTAXIS TWO-COMPONENT RESPONSE REGULATOR"/>
    <property type="match status" value="1"/>
</dbReference>
<dbReference type="Proteomes" id="UP000239434">
    <property type="component" value="Unassembled WGS sequence"/>
</dbReference>
<feature type="domain" description="Response regulatory" evidence="3">
    <location>
        <begin position="1"/>
        <end position="115"/>
    </location>
</feature>
<reference evidence="4 5" key="1">
    <citation type="submission" date="2018-02" db="EMBL/GenBank/DDBJ databases">
        <title>The draft genome of Phyllobacterium sp. 1N-3.</title>
        <authorList>
            <person name="Liu L."/>
            <person name="Li L."/>
            <person name="Zhang X."/>
            <person name="Wang T."/>
            <person name="Liang L."/>
        </authorList>
    </citation>
    <scope>NUCLEOTIDE SEQUENCE [LARGE SCALE GENOMIC DNA]</scope>
    <source>
        <strain evidence="4 5">1N-3</strain>
    </source>
</reference>
<name>A0A2S9IRG5_9HYPH</name>
<gene>
    <name evidence="4" type="ORF">C5748_12945</name>
</gene>
<dbReference type="Gene3D" id="3.40.50.2300">
    <property type="match status" value="1"/>
</dbReference>
<dbReference type="SUPFAM" id="SSF52172">
    <property type="entry name" value="CheY-like"/>
    <property type="match status" value="1"/>
</dbReference>
<keyword evidence="5" id="KW-1185">Reference proteome</keyword>
<dbReference type="InterPro" id="IPR011006">
    <property type="entry name" value="CheY-like_superfamily"/>
</dbReference>
<sequence length="117" mass="12668">MISIIDDDLSLQVALVRLIRSLGYNARGFASAEEFLESGVIADCSCVITDIQMPGMSGIDLKRVMEERGSNVPVIMITARTESSIEVDALASGALCFLRKPIDTKVFIDCVTRALKA</sequence>
<dbReference type="PROSITE" id="PS50110">
    <property type="entry name" value="RESPONSE_REGULATORY"/>
    <property type="match status" value="1"/>
</dbReference>
<dbReference type="EMBL" id="PVBR01000008">
    <property type="protein sequence ID" value="PRD43109.1"/>
    <property type="molecule type" value="Genomic_DNA"/>
</dbReference>
<evidence type="ECO:0000313" key="4">
    <source>
        <dbReference type="EMBL" id="PRD43109.1"/>
    </source>
</evidence>
<dbReference type="SMART" id="SM00448">
    <property type="entry name" value="REC"/>
    <property type="match status" value="1"/>
</dbReference>
<evidence type="ECO:0000259" key="3">
    <source>
        <dbReference type="PROSITE" id="PS50110"/>
    </source>
</evidence>
<accession>A0A2S9IRG5</accession>
<protein>
    <submittedName>
        <fullName evidence="4">Response regulator</fullName>
    </submittedName>
</protein>
<feature type="modified residue" description="4-aspartylphosphate" evidence="2">
    <location>
        <position position="50"/>
    </location>
</feature>
<organism evidence="4 5">
    <name type="scientific">Phyllobacterium phragmitis</name>
    <dbReference type="NCBI Taxonomy" id="2670329"/>
    <lineage>
        <taxon>Bacteria</taxon>
        <taxon>Pseudomonadati</taxon>
        <taxon>Pseudomonadota</taxon>
        <taxon>Alphaproteobacteria</taxon>
        <taxon>Hyphomicrobiales</taxon>
        <taxon>Phyllobacteriaceae</taxon>
        <taxon>Phyllobacterium</taxon>
    </lineage>
</organism>
<dbReference type="GO" id="GO:0000160">
    <property type="term" value="P:phosphorelay signal transduction system"/>
    <property type="evidence" value="ECO:0007669"/>
    <property type="project" value="InterPro"/>
</dbReference>
<dbReference type="InterPro" id="IPR001789">
    <property type="entry name" value="Sig_transdc_resp-reg_receiver"/>
</dbReference>
<evidence type="ECO:0000256" key="1">
    <source>
        <dbReference type="ARBA" id="ARBA00022553"/>
    </source>
</evidence>
<dbReference type="Pfam" id="PF00072">
    <property type="entry name" value="Response_reg"/>
    <property type="match status" value="1"/>
</dbReference>
<dbReference type="InterPro" id="IPR050595">
    <property type="entry name" value="Bact_response_regulator"/>
</dbReference>
<proteinExistence type="predicted"/>
<dbReference type="AlphaFoldDB" id="A0A2S9IRG5"/>
<dbReference type="PANTHER" id="PTHR44591">
    <property type="entry name" value="STRESS RESPONSE REGULATOR PROTEIN 1"/>
    <property type="match status" value="1"/>
</dbReference>